<protein>
    <submittedName>
        <fullName evidence="2">B12-binding domain-containing protein</fullName>
    </submittedName>
</protein>
<evidence type="ECO:0000313" key="3">
    <source>
        <dbReference type="Proteomes" id="UP001602370"/>
    </source>
</evidence>
<feature type="domain" description="B12-binding N-terminal" evidence="1">
    <location>
        <begin position="21"/>
        <end position="90"/>
    </location>
</feature>
<dbReference type="Gene3D" id="3.40.50.280">
    <property type="entry name" value="Cobalamin-binding domain"/>
    <property type="match status" value="1"/>
</dbReference>
<dbReference type="InterPro" id="IPR036594">
    <property type="entry name" value="Meth_synthase_dom"/>
</dbReference>
<evidence type="ECO:0000313" key="2">
    <source>
        <dbReference type="EMBL" id="MFF5921973.1"/>
    </source>
</evidence>
<sequence>MEHRSDRSSGLPLPDVRPECRELAHAAVRLDGQAMHLLLEQVIEEYGLVAAWEEVMAPVLHAVGRRWAASDDRHVEVEHLLSWQVSTALRRAAVSAPASADVETPVVLACMPAETHTLPLEALAAGLAERALPTRMFGGAVPAEVLQWAVRRSGPGVVVLWSQARPTASYALAQHLAETTFGVRGARMTPLVVLTGPGWAGPRRGAAFTRPRSLREALDVICRMHAERLGETLH</sequence>
<name>A0ABW6XWU2_9ACTN</name>
<dbReference type="Pfam" id="PF02607">
    <property type="entry name" value="B12-binding_2"/>
    <property type="match status" value="1"/>
</dbReference>
<proteinExistence type="predicted"/>
<dbReference type="Proteomes" id="UP001602370">
    <property type="component" value="Unassembled WGS sequence"/>
</dbReference>
<accession>A0ABW6XWU2</accession>
<reference evidence="2 3" key="1">
    <citation type="submission" date="2024-10" db="EMBL/GenBank/DDBJ databases">
        <title>The Natural Products Discovery Center: Release of the First 8490 Sequenced Strains for Exploring Actinobacteria Biosynthetic Diversity.</title>
        <authorList>
            <person name="Kalkreuter E."/>
            <person name="Kautsar S.A."/>
            <person name="Yang D."/>
            <person name="Bader C.D."/>
            <person name="Teijaro C.N."/>
            <person name="Fluegel L."/>
            <person name="Davis C.M."/>
            <person name="Simpson J.R."/>
            <person name="Lauterbach L."/>
            <person name="Steele A.D."/>
            <person name="Gui C."/>
            <person name="Meng S."/>
            <person name="Li G."/>
            <person name="Viehrig K."/>
            <person name="Ye F."/>
            <person name="Su P."/>
            <person name="Kiefer A.F."/>
            <person name="Nichols A."/>
            <person name="Cepeda A.J."/>
            <person name="Yan W."/>
            <person name="Fan B."/>
            <person name="Jiang Y."/>
            <person name="Adhikari A."/>
            <person name="Zheng C.-J."/>
            <person name="Schuster L."/>
            <person name="Cowan T.M."/>
            <person name="Smanski M.J."/>
            <person name="Chevrette M.G."/>
            <person name="De Carvalho L.P.S."/>
            <person name="Shen B."/>
        </authorList>
    </citation>
    <scope>NUCLEOTIDE SEQUENCE [LARGE SCALE GENOMIC DNA]</scope>
    <source>
        <strain evidence="2 3">NPDC012605</strain>
    </source>
</reference>
<dbReference type="EMBL" id="JBIBDZ010000009">
    <property type="protein sequence ID" value="MFF5921973.1"/>
    <property type="molecule type" value="Genomic_DNA"/>
</dbReference>
<keyword evidence="3" id="KW-1185">Reference proteome</keyword>
<dbReference type="RefSeq" id="WP_388309597.1">
    <property type="nucleotide sequence ID" value="NZ_JBIBDZ010000009.1"/>
</dbReference>
<dbReference type="Gene3D" id="1.10.1240.10">
    <property type="entry name" value="Methionine synthase domain"/>
    <property type="match status" value="1"/>
</dbReference>
<organism evidence="2 3">
    <name type="scientific">Streptomyces flavochromogenes</name>
    <dbReference type="NCBI Taxonomy" id="68199"/>
    <lineage>
        <taxon>Bacteria</taxon>
        <taxon>Bacillati</taxon>
        <taxon>Actinomycetota</taxon>
        <taxon>Actinomycetes</taxon>
        <taxon>Kitasatosporales</taxon>
        <taxon>Streptomycetaceae</taxon>
        <taxon>Streptomyces</taxon>
    </lineage>
</organism>
<comment type="caution">
    <text evidence="2">The sequence shown here is derived from an EMBL/GenBank/DDBJ whole genome shotgun (WGS) entry which is preliminary data.</text>
</comment>
<gene>
    <name evidence="2" type="ORF">ACFY8C_27065</name>
</gene>
<dbReference type="InterPro" id="IPR003759">
    <property type="entry name" value="Cbl-bd_cap"/>
</dbReference>
<evidence type="ECO:0000259" key="1">
    <source>
        <dbReference type="Pfam" id="PF02607"/>
    </source>
</evidence>